<evidence type="ECO:0000256" key="3">
    <source>
        <dbReference type="ARBA" id="ARBA00022898"/>
    </source>
</evidence>
<dbReference type="PANTHER" id="PTHR43780">
    <property type="entry name" value="1-AMINOCYCLOPROPANE-1-CARBOXYLATE DEAMINASE-RELATED"/>
    <property type="match status" value="1"/>
</dbReference>
<evidence type="ECO:0000256" key="2">
    <source>
        <dbReference type="ARBA" id="ARBA00008639"/>
    </source>
</evidence>
<dbReference type="SUPFAM" id="SSF53686">
    <property type="entry name" value="Tryptophan synthase beta subunit-like PLP-dependent enzymes"/>
    <property type="match status" value="1"/>
</dbReference>
<dbReference type="GO" id="GO:0019148">
    <property type="term" value="F:D-cysteine desulfhydrase activity"/>
    <property type="evidence" value="ECO:0007669"/>
    <property type="project" value="TreeGrafter"/>
</dbReference>
<name>A0AAW7Z551_9ALTE</name>
<comment type="similarity">
    <text evidence="2">Belongs to the ACC deaminase/D-cysteine desulfhydrase family.</text>
</comment>
<organism evidence="6 7">
    <name type="scientific">Alteromonas stellipolaris</name>
    <dbReference type="NCBI Taxonomy" id="233316"/>
    <lineage>
        <taxon>Bacteria</taxon>
        <taxon>Pseudomonadati</taxon>
        <taxon>Pseudomonadota</taxon>
        <taxon>Gammaproteobacteria</taxon>
        <taxon>Alteromonadales</taxon>
        <taxon>Alteromonadaceae</taxon>
        <taxon>Alteromonas/Salinimonas group</taxon>
        <taxon>Alteromonas</taxon>
    </lineage>
</organism>
<dbReference type="PIRSF" id="PIRSF006278">
    <property type="entry name" value="ACCD_DCysDesulf"/>
    <property type="match status" value="1"/>
</dbReference>
<comment type="cofactor">
    <cofactor evidence="1">
        <name>pyridoxal 5'-phosphate</name>
        <dbReference type="ChEBI" id="CHEBI:597326"/>
    </cofactor>
</comment>
<gene>
    <name evidence="6" type="ORF">Q4527_13955</name>
</gene>
<evidence type="ECO:0000256" key="4">
    <source>
        <dbReference type="PIRSR" id="PIRSR006278-1"/>
    </source>
</evidence>
<dbReference type="InterPro" id="IPR036052">
    <property type="entry name" value="TrpB-like_PALP_sf"/>
</dbReference>
<sequence>MNLERFADTLCLPSPLEPFTPDWEGAKHVSMFVKRDDRIHPVISGNKWRKLKHAFNLTPPYTADLDTGSGSGLNSVLYSQPSSVVSFGGGFSNHLHALGYLCNQLNIPFHAIIRGDYTKHPSPMIQDLVQWGTQIHYVNKVTYQQRDNPAYLTSLRIQFPDALIIPEGGSQVAALKGVQEVVNEIDIPFDRIIAPVASGATLAGLTSALSPHQHAIGIGVLKGEGYLEGLVEQFLAPELALNFTQASALASDKKNQFSISHNFHCGGYGKIPPYLQTFCENFNQTMPFEIEGVYSGKVFWALKNLLATLASTNTSTNACEKKPLEKAIEKGQTLIIVHTGGIQGARKNKNP</sequence>
<dbReference type="Proteomes" id="UP001170717">
    <property type="component" value="Unassembled WGS sequence"/>
</dbReference>
<dbReference type="EMBL" id="JAUOQI010000009">
    <property type="protein sequence ID" value="MDO6578502.1"/>
    <property type="molecule type" value="Genomic_DNA"/>
</dbReference>
<dbReference type="InterPro" id="IPR027278">
    <property type="entry name" value="ACCD_DCysDesulf"/>
</dbReference>
<dbReference type="AlphaFoldDB" id="A0AAW7Z551"/>
<proteinExistence type="inferred from homology"/>
<evidence type="ECO:0000256" key="5">
    <source>
        <dbReference type="PIRSR" id="PIRSR006278-2"/>
    </source>
</evidence>
<dbReference type="PANTHER" id="PTHR43780:SF2">
    <property type="entry name" value="1-AMINOCYCLOPROPANE-1-CARBOXYLATE DEAMINASE-RELATED"/>
    <property type="match status" value="1"/>
</dbReference>
<reference evidence="6" key="1">
    <citation type="submission" date="2023-07" db="EMBL/GenBank/DDBJ databases">
        <title>Genome content predicts the carbon catabolic preferences of heterotrophic bacteria.</title>
        <authorList>
            <person name="Gralka M."/>
        </authorList>
    </citation>
    <scope>NUCLEOTIDE SEQUENCE</scope>
    <source>
        <strain evidence="6">F2M12</strain>
    </source>
</reference>
<keyword evidence="3 5" id="KW-0663">Pyridoxal phosphate</keyword>
<dbReference type="Gene3D" id="3.40.50.1100">
    <property type="match status" value="1"/>
</dbReference>
<feature type="active site" description="Nucleophile" evidence="4">
    <location>
        <position position="92"/>
    </location>
</feature>
<feature type="modified residue" description="N6-(pyridoxal phosphate)lysine" evidence="5">
    <location>
        <position position="47"/>
    </location>
</feature>
<evidence type="ECO:0000313" key="7">
    <source>
        <dbReference type="Proteomes" id="UP001170717"/>
    </source>
</evidence>
<evidence type="ECO:0000313" key="6">
    <source>
        <dbReference type="EMBL" id="MDO6578502.1"/>
    </source>
</evidence>
<accession>A0AAW7Z551</accession>
<comment type="caution">
    <text evidence="6">The sequence shown here is derived from an EMBL/GenBank/DDBJ whole genome shotgun (WGS) entry which is preliminary data.</text>
</comment>
<dbReference type="RefSeq" id="WP_303538639.1">
    <property type="nucleotide sequence ID" value="NZ_JAUOQI010000009.1"/>
</dbReference>
<evidence type="ECO:0000256" key="1">
    <source>
        <dbReference type="ARBA" id="ARBA00001933"/>
    </source>
</evidence>
<protein>
    <submittedName>
        <fullName evidence="6">Cysteine desulfhydrase</fullName>
    </submittedName>
</protein>